<evidence type="ECO:0000256" key="1">
    <source>
        <dbReference type="SAM" id="MobiDB-lite"/>
    </source>
</evidence>
<accession>A0A5N5X1Y8</accession>
<sequence length="388" mass="45334">MDMLQSHADDIPKANALSDNFEIKLLPTPPGPGFSQEEWKQQGVSTQTPDIMAQSELSSKSKYYHKTQTHLVELHDKQKKIQTLLRKRTSIVPALAQLEERIHEAEAALALFKAAMHLKDYEVTASESYICEATQKAMQVTQRSSRDPLIARCKYWLGRIEWLRGNETQAYGYFHRAQQYIKDIPEGVHVPLYLKFLEPGPKAQKEDRQRNMLKTSCVTLPPHSKQMPTRQHQSFANGPQQPVKRKLEAIYNSAVHMATNLKPDERDRDSKIWLKSDDIRRSGFLRTLPTRRKQQDRDMAWLAAAKSSRYHPPQCKFEFTLYPRGLAPRTRPTNIFPEHIYEYICPAERWKSLRETIKNMVVTWALLAYERRKMDLKIIQRRDRILKL</sequence>
<gene>
    <name evidence="2" type="ORF">BDV29DRAFT_173094</name>
</gene>
<evidence type="ECO:0000313" key="3">
    <source>
        <dbReference type="Proteomes" id="UP000326565"/>
    </source>
</evidence>
<reference evidence="2 3" key="1">
    <citation type="submission" date="2019-04" db="EMBL/GenBank/DDBJ databases">
        <title>Friends and foes A comparative genomics study of 23 Aspergillus species from section Flavi.</title>
        <authorList>
            <consortium name="DOE Joint Genome Institute"/>
            <person name="Kjaerbolling I."/>
            <person name="Vesth T."/>
            <person name="Frisvad J.C."/>
            <person name="Nybo J.L."/>
            <person name="Theobald S."/>
            <person name="Kildgaard S."/>
            <person name="Isbrandt T."/>
            <person name="Kuo A."/>
            <person name="Sato A."/>
            <person name="Lyhne E.K."/>
            <person name="Kogle M.E."/>
            <person name="Wiebenga A."/>
            <person name="Kun R.S."/>
            <person name="Lubbers R.J."/>
            <person name="Makela M.R."/>
            <person name="Barry K."/>
            <person name="Chovatia M."/>
            <person name="Clum A."/>
            <person name="Daum C."/>
            <person name="Haridas S."/>
            <person name="He G."/>
            <person name="LaButti K."/>
            <person name="Lipzen A."/>
            <person name="Mondo S."/>
            <person name="Riley R."/>
            <person name="Salamov A."/>
            <person name="Simmons B.A."/>
            <person name="Magnuson J.K."/>
            <person name="Henrissat B."/>
            <person name="Mortensen U.H."/>
            <person name="Larsen T.O."/>
            <person name="Devries R.P."/>
            <person name="Grigoriev I.V."/>
            <person name="Machida M."/>
            <person name="Baker S.E."/>
            <person name="Andersen M.R."/>
        </authorList>
    </citation>
    <scope>NUCLEOTIDE SEQUENCE [LARGE SCALE GENOMIC DNA]</scope>
    <source>
        <strain evidence="2 3">CBS 151.66</strain>
    </source>
</reference>
<feature type="region of interest" description="Disordered" evidence="1">
    <location>
        <begin position="220"/>
        <end position="242"/>
    </location>
</feature>
<name>A0A5N5X1Y8_9EURO</name>
<dbReference type="Proteomes" id="UP000326565">
    <property type="component" value="Unassembled WGS sequence"/>
</dbReference>
<protein>
    <submittedName>
        <fullName evidence="2">Uncharacterized protein</fullName>
    </submittedName>
</protein>
<dbReference type="OrthoDB" id="4312109at2759"/>
<evidence type="ECO:0000313" key="2">
    <source>
        <dbReference type="EMBL" id="KAB8074791.1"/>
    </source>
</evidence>
<dbReference type="AlphaFoldDB" id="A0A5N5X1Y8"/>
<organism evidence="2 3">
    <name type="scientific">Aspergillus leporis</name>
    <dbReference type="NCBI Taxonomy" id="41062"/>
    <lineage>
        <taxon>Eukaryota</taxon>
        <taxon>Fungi</taxon>
        <taxon>Dikarya</taxon>
        <taxon>Ascomycota</taxon>
        <taxon>Pezizomycotina</taxon>
        <taxon>Eurotiomycetes</taxon>
        <taxon>Eurotiomycetidae</taxon>
        <taxon>Eurotiales</taxon>
        <taxon>Aspergillaceae</taxon>
        <taxon>Aspergillus</taxon>
        <taxon>Aspergillus subgen. Circumdati</taxon>
    </lineage>
</organism>
<dbReference type="EMBL" id="ML732204">
    <property type="protein sequence ID" value="KAB8074791.1"/>
    <property type="molecule type" value="Genomic_DNA"/>
</dbReference>
<keyword evidence="3" id="KW-1185">Reference proteome</keyword>
<proteinExistence type="predicted"/>
<feature type="compositionally biased region" description="Polar residues" evidence="1">
    <location>
        <begin position="226"/>
        <end position="240"/>
    </location>
</feature>